<dbReference type="EMBL" id="BTPE01000010">
    <property type="protein sequence ID" value="GMQ34657.1"/>
    <property type="molecule type" value="Genomic_DNA"/>
</dbReference>
<evidence type="ECO:0000313" key="2">
    <source>
        <dbReference type="Proteomes" id="UP001307705"/>
    </source>
</evidence>
<accession>A0ABQ6Q6N9</accession>
<reference evidence="1 2" key="1">
    <citation type="submission" date="2023-08" db="EMBL/GenBank/DDBJ databases">
        <title>Draft genome sequence of Algoriphagus taiwanensis.</title>
        <authorList>
            <person name="Takatani N."/>
            <person name="Hosokawa M."/>
            <person name="Sawabe T."/>
        </authorList>
    </citation>
    <scope>NUCLEOTIDE SEQUENCE [LARGE SCALE GENOMIC DNA]</scope>
    <source>
        <strain evidence="1 2">JCM 19755</strain>
    </source>
</reference>
<comment type="caution">
    <text evidence="1">The sequence shown here is derived from an EMBL/GenBank/DDBJ whole genome shotgun (WGS) entry which is preliminary data.</text>
</comment>
<sequence length="232" mass="24983">MTVRDLRVSAGSLNLNGFTLTVTEDLNLSGGTISNGIIQGNDIEEVQNTQFNGPFTLTKTGNNNDTWSGSNQFNGTTNITNLSNSQIVWQGNNQFNGNTLITNNGNGLFRFANTNGDTFSGVVVFQNNGNNFIDIAYRGNNNFAQSITINNTNPAGEIRFGDQGGTSTLSTGGLLTTNFAVGTILEINNFTQVQNVANGTFGVDDFFVTNSIFQGDFSVTTTDDLIFYVYPQ</sequence>
<protein>
    <submittedName>
        <fullName evidence="1">Uncharacterized protein</fullName>
    </submittedName>
</protein>
<proteinExistence type="predicted"/>
<dbReference type="Proteomes" id="UP001307705">
    <property type="component" value="Unassembled WGS sequence"/>
</dbReference>
<gene>
    <name evidence="1" type="ORF">Ataiwa_29300</name>
</gene>
<name>A0ABQ6Q6N9_9BACT</name>
<keyword evidence="2" id="KW-1185">Reference proteome</keyword>
<dbReference type="RefSeq" id="WP_338229478.1">
    <property type="nucleotide sequence ID" value="NZ_BTPE01000010.1"/>
</dbReference>
<organism evidence="1 2">
    <name type="scientific">Algoriphagus taiwanensis</name>
    <dbReference type="NCBI Taxonomy" id="1445656"/>
    <lineage>
        <taxon>Bacteria</taxon>
        <taxon>Pseudomonadati</taxon>
        <taxon>Bacteroidota</taxon>
        <taxon>Cytophagia</taxon>
        <taxon>Cytophagales</taxon>
        <taxon>Cyclobacteriaceae</taxon>
        <taxon>Algoriphagus</taxon>
    </lineage>
</organism>
<evidence type="ECO:0000313" key="1">
    <source>
        <dbReference type="EMBL" id="GMQ34657.1"/>
    </source>
</evidence>